<dbReference type="Proteomes" id="UP001476583">
    <property type="component" value="Chromosome"/>
</dbReference>
<accession>A0ABZ2RB01</accession>
<protein>
    <recommendedName>
        <fullName evidence="3">DNA repair protein</fullName>
    </recommendedName>
</protein>
<reference evidence="1 2" key="1">
    <citation type="submission" date="2024-03" db="EMBL/GenBank/DDBJ databases">
        <title>Complete genome of BD2.</title>
        <authorList>
            <person name="Cao G."/>
        </authorList>
    </citation>
    <scope>NUCLEOTIDE SEQUENCE [LARGE SCALE GENOMIC DNA]</scope>
    <source>
        <strain evidence="1 2">BD2</strain>
    </source>
</reference>
<gene>
    <name evidence="1" type="ORF">WG219_12185</name>
</gene>
<proteinExistence type="predicted"/>
<dbReference type="EMBL" id="CP148074">
    <property type="protein sequence ID" value="WXL24107.1"/>
    <property type="molecule type" value="Genomic_DNA"/>
</dbReference>
<keyword evidence="2" id="KW-1185">Reference proteome</keyword>
<organism evidence="1 2">
    <name type="scientific">Ectopseudomonas mendocina</name>
    <name type="common">Pseudomonas mendocina</name>
    <dbReference type="NCBI Taxonomy" id="300"/>
    <lineage>
        <taxon>Bacteria</taxon>
        <taxon>Pseudomonadati</taxon>
        <taxon>Pseudomonadota</taxon>
        <taxon>Gammaproteobacteria</taxon>
        <taxon>Pseudomonadales</taxon>
        <taxon>Pseudomonadaceae</taxon>
        <taxon>Ectopseudomonas</taxon>
    </lineage>
</organism>
<evidence type="ECO:0000313" key="2">
    <source>
        <dbReference type="Proteomes" id="UP001476583"/>
    </source>
</evidence>
<sequence length="256" mass="28868">MSPLFITSLVIGGVVLLLAIAYINQMVEANKIEKARMRADLTDRLRRCGDLNETLPGQLMSPALKQLLIRLQIHICDRLIGLNKNDKDALANLEVLRQQQKLGESITISNPQEHISSEAKGKDIRYQLETLHGQLTRAVKDGVITVAEGKHWVGQIRHMLCQVHIELFNNLGLQALQKNMPGQARLAFERGVQYLSKQPEPNPYKEALKKFEDQLARANALVLDNIKRSSSQQSELNTGLDSLGSDEEWKKKNIYD</sequence>
<name>A0ABZ2RB01_ECTME</name>
<evidence type="ECO:0008006" key="3">
    <source>
        <dbReference type="Google" id="ProtNLM"/>
    </source>
</evidence>
<evidence type="ECO:0000313" key="1">
    <source>
        <dbReference type="EMBL" id="WXL24107.1"/>
    </source>
</evidence>